<dbReference type="SUPFAM" id="SSF51569">
    <property type="entry name" value="Aldolase"/>
    <property type="match status" value="1"/>
</dbReference>
<keyword evidence="10" id="KW-0460">Magnesium</keyword>
<dbReference type="PRINTS" id="PR00144">
    <property type="entry name" value="DALDHYDRTASE"/>
</dbReference>
<comment type="pathway">
    <text evidence="1">Porphyrin-containing compound metabolism; protoporphyrin-IX biosynthesis; coproporphyrinogen-III from 5-aminolevulinate: step 1/4.</text>
</comment>
<organism evidence="13 14">
    <name type="scientific">Algisphaera agarilytica</name>
    <dbReference type="NCBI Taxonomy" id="1385975"/>
    <lineage>
        <taxon>Bacteria</taxon>
        <taxon>Pseudomonadati</taxon>
        <taxon>Planctomycetota</taxon>
        <taxon>Phycisphaerae</taxon>
        <taxon>Phycisphaerales</taxon>
        <taxon>Phycisphaeraceae</taxon>
        <taxon>Algisphaera</taxon>
    </lineage>
</organism>
<dbReference type="InterPro" id="IPR013785">
    <property type="entry name" value="Aldolase_TIM"/>
</dbReference>
<keyword evidence="6 11" id="KW-0456">Lyase</keyword>
<dbReference type="RefSeq" id="WP_184676191.1">
    <property type="nucleotide sequence ID" value="NZ_JACHGY010000001.1"/>
</dbReference>
<name>A0A7X0H3Y6_9BACT</name>
<evidence type="ECO:0000256" key="2">
    <source>
        <dbReference type="ARBA" id="ARBA00008055"/>
    </source>
</evidence>
<evidence type="ECO:0000256" key="4">
    <source>
        <dbReference type="ARBA" id="ARBA00020771"/>
    </source>
</evidence>
<dbReference type="GO" id="GO:0008270">
    <property type="term" value="F:zinc ion binding"/>
    <property type="evidence" value="ECO:0007669"/>
    <property type="project" value="TreeGrafter"/>
</dbReference>
<dbReference type="EMBL" id="JACHGY010000001">
    <property type="protein sequence ID" value="MBB6428764.1"/>
    <property type="molecule type" value="Genomic_DNA"/>
</dbReference>
<dbReference type="FunFam" id="3.20.20.70:FF:000019">
    <property type="entry name" value="Delta-aminolevulinic acid dehydratase"/>
    <property type="match status" value="1"/>
</dbReference>
<dbReference type="InterPro" id="IPR001731">
    <property type="entry name" value="ALAD"/>
</dbReference>
<feature type="binding site" evidence="10">
    <location>
        <position position="245"/>
    </location>
    <ligand>
        <name>Mg(2+)</name>
        <dbReference type="ChEBI" id="CHEBI:18420"/>
    </ligand>
</feature>
<dbReference type="PROSITE" id="PS00169">
    <property type="entry name" value="D_ALA_DEHYDRATASE"/>
    <property type="match status" value="1"/>
</dbReference>
<dbReference type="Gene3D" id="3.20.20.70">
    <property type="entry name" value="Aldolase class I"/>
    <property type="match status" value="1"/>
</dbReference>
<dbReference type="PIRSF" id="PIRSF001415">
    <property type="entry name" value="Porphbilin_synth"/>
    <property type="match status" value="1"/>
</dbReference>
<dbReference type="Proteomes" id="UP000541810">
    <property type="component" value="Unassembled WGS sequence"/>
</dbReference>
<feature type="active site" description="Schiff-base intermediate with substrate" evidence="9">
    <location>
        <position position="198"/>
    </location>
</feature>
<keyword evidence="14" id="KW-1185">Reference proteome</keyword>
<comment type="caution">
    <text evidence="13">The sequence shown here is derived from an EMBL/GenBank/DDBJ whole genome shotgun (WGS) entry which is preliminary data.</text>
</comment>
<dbReference type="SMART" id="SM01004">
    <property type="entry name" value="ALAD"/>
    <property type="match status" value="1"/>
</dbReference>
<keyword evidence="5" id="KW-0350">Heme biosynthesis</keyword>
<evidence type="ECO:0000256" key="11">
    <source>
        <dbReference type="RuleBase" id="RU000515"/>
    </source>
</evidence>
<evidence type="ECO:0000313" key="14">
    <source>
        <dbReference type="Proteomes" id="UP000541810"/>
    </source>
</evidence>
<feature type="active site" description="Schiff-base intermediate with substrate" evidence="9">
    <location>
        <position position="260"/>
    </location>
</feature>
<protein>
    <recommendedName>
        <fullName evidence="4 11">Delta-aminolevulinic acid dehydratase</fullName>
        <ecNumber evidence="3 11">4.2.1.24</ecNumber>
    </recommendedName>
</protein>
<dbReference type="AlphaFoldDB" id="A0A7X0H3Y6"/>
<comment type="catalytic activity">
    <reaction evidence="8 11">
        <text>2 5-aminolevulinate = porphobilinogen + 2 H2O + H(+)</text>
        <dbReference type="Rhea" id="RHEA:24064"/>
        <dbReference type="ChEBI" id="CHEBI:15377"/>
        <dbReference type="ChEBI" id="CHEBI:15378"/>
        <dbReference type="ChEBI" id="CHEBI:58126"/>
        <dbReference type="ChEBI" id="CHEBI:356416"/>
        <dbReference type="EC" id="4.2.1.24"/>
    </reaction>
</comment>
<dbReference type="PANTHER" id="PTHR11458:SF0">
    <property type="entry name" value="DELTA-AMINOLEVULINIC ACID DEHYDRATASE"/>
    <property type="match status" value="1"/>
</dbReference>
<evidence type="ECO:0000256" key="8">
    <source>
        <dbReference type="ARBA" id="ARBA00047651"/>
    </source>
</evidence>
<comment type="subunit">
    <text evidence="11">Homooctamer.</text>
</comment>
<accession>A0A7X0H3Y6</accession>
<comment type="similarity">
    <text evidence="2 12">Belongs to the ALAD family.</text>
</comment>
<dbReference type="NCBIfam" id="NF006762">
    <property type="entry name" value="PRK09283.1"/>
    <property type="match status" value="1"/>
</dbReference>
<evidence type="ECO:0000256" key="3">
    <source>
        <dbReference type="ARBA" id="ARBA00012053"/>
    </source>
</evidence>
<evidence type="ECO:0000256" key="12">
    <source>
        <dbReference type="RuleBase" id="RU004161"/>
    </source>
</evidence>
<reference evidence="13 14" key="1">
    <citation type="submission" date="2020-08" db="EMBL/GenBank/DDBJ databases">
        <title>Genomic Encyclopedia of Type Strains, Phase IV (KMG-IV): sequencing the most valuable type-strain genomes for metagenomic binning, comparative biology and taxonomic classification.</title>
        <authorList>
            <person name="Goeker M."/>
        </authorList>
    </citation>
    <scope>NUCLEOTIDE SEQUENCE [LARGE SCALE GENOMIC DNA]</scope>
    <source>
        <strain evidence="13 14">DSM 103725</strain>
    </source>
</reference>
<dbReference type="PANTHER" id="PTHR11458">
    <property type="entry name" value="DELTA-AMINOLEVULINIC ACID DEHYDRATASE"/>
    <property type="match status" value="1"/>
</dbReference>
<gene>
    <name evidence="13" type="ORF">HNQ40_000570</name>
</gene>
<evidence type="ECO:0000256" key="5">
    <source>
        <dbReference type="ARBA" id="ARBA00023133"/>
    </source>
</evidence>
<evidence type="ECO:0000313" key="13">
    <source>
        <dbReference type="EMBL" id="MBB6428764.1"/>
    </source>
</evidence>
<evidence type="ECO:0000256" key="7">
    <source>
        <dbReference type="ARBA" id="ARBA00023244"/>
    </source>
</evidence>
<dbReference type="CDD" id="cd04823">
    <property type="entry name" value="ALAD_PBGS_aspartate_rich"/>
    <property type="match status" value="1"/>
</dbReference>
<evidence type="ECO:0000256" key="6">
    <source>
        <dbReference type="ARBA" id="ARBA00023239"/>
    </source>
</evidence>
<dbReference type="EC" id="4.2.1.24" evidence="3 11"/>
<dbReference type="Pfam" id="PF00490">
    <property type="entry name" value="ALAD"/>
    <property type="match status" value="1"/>
</dbReference>
<keyword evidence="7 11" id="KW-0627">Porphyrin biosynthesis</keyword>
<dbReference type="InterPro" id="IPR030656">
    <property type="entry name" value="ALAD_AS"/>
</dbReference>
<dbReference type="GO" id="GO:0005829">
    <property type="term" value="C:cytosol"/>
    <property type="evidence" value="ECO:0007669"/>
    <property type="project" value="TreeGrafter"/>
</dbReference>
<dbReference type="UniPathway" id="UPA00251">
    <property type="reaction ID" value="UER00318"/>
</dbReference>
<evidence type="ECO:0000256" key="9">
    <source>
        <dbReference type="PIRSR" id="PIRSR001415-1"/>
    </source>
</evidence>
<dbReference type="GO" id="GO:0006782">
    <property type="term" value="P:protoporphyrinogen IX biosynthetic process"/>
    <property type="evidence" value="ECO:0007669"/>
    <property type="project" value="UniProtKB-UniPathway"/>
</dbReference>
<evidence type="ECO:0000256" key="10">
    <source>
        <dbReference type="PIRSR" id="PIRSR001415-5"/>
    </source>
</evidence>
<keyword evidence="10" id="KW-0479">Metal-binding</keyword>
<dbReference type="GO" id="GO:0004655">
    <property type="term" value="F:porphobilinogen synthase activity"/>
    <property type="evidence" value="ECO:0007669"/>
    <property type="project" value="UniProtKB-EC"/>
</dbReference>
<evidence type="ECO:0000256" key="1">
    <source>
        <dbReference type="ARBA" id="ARBA00004694"/>
    </source>
</evidence>
<sequence length="337" mass="36113">MPQDLPQRPRRNRRTAAIRAMVAETRLDAGQLIYPLFLHDDPNDVALDSLPGLTRWSVDGLVGEVGRVIALGIDKVVLFPKIADGLKSVTGDEAYNPEGLYPRAIRAIKAAHPGVCVITDVALDPYSSDGHDGIVNDDGGIENDPTVEVLVKQALLHAEAGADIVAPSDMMDGRVGAIRDTLDAAGHADVSIMSYTAKYASAYYGPFRGALDSAPKSSAEGGKPIPGDKKTYQMDPANVREALREVELDENEGADFVMVKPAGPYLDVIRAVREHTHLPVAAYQVSGEYLMIKAAAASGWVDERAVVMESLLGIRRAGADAILTYFAPQVAGWLSEK</sequence>
<proteinExistence type="inferred from homology"/>